<dbReference type="PROSITE" id="PS51724">
    <property type="entry name" value="SPOR"/>
    <property type="match status" value="1"/>
</dbReference>
<dbReference type="SUPFAM" id="SSF110997">
    <property type="entry name" value="Sporulation related repeat"/>
    <property type="match status" value="1"/>
</dbReference>
<comment type="caution">
    <text evidence="3">The sequence shown here is derived from an EMBL/GenBank/DDBJ whole genome shotgun (WGS) entry which is preliminary data.</text>
</comment>
<evidence type="ECO:0000256" key="1">
    <source>
        <dbReference type="SAM" id="MobiDB-lite"/>
    </source>
</evidence>
<feature type="domain" description="SPOR" evidence="2">
    <location>
        <begin position="568"/>
        <end position="649"/>
    </location>
</feature>
<feature type="compositionally biased region" description="Basic and acidic residues" evidence="1">
    <location>
        <begin position="422"/>
        <end position="437"/>
    </location>
</feature>
<dbReference type="PRINTS" id="PR01217">
    <property type="entry name" value="PRICHEXTENSN"/>
</dbReference>
<evidence type="ECO:0000313" key="4">
    <source>
        <dbReference type="Proteomes" id="UP000777784"/>
    </source>
</evidence>
<gene>
    <name evidence="3" type="ORF">KJ970_01770</name>
</gene>
<dbReference type="AlphaFoldDB" id="A0A948RS71"/>
<dbReference type="Pfam" id="PF05036">
    <property type="entry name" value="SPOR"/>
    <property type="match status" value="1"/>
</dbReference>
<feature type="region of interest" description="Disordered" evidence="1">
    <location>
        <begin position="380"/>
        <end position="437"/>
    </location>
</feature>
<reference evidence="3" key="1">
    <citation type="submission" date="2021-05" db="EMBL/GenBank/DDBJ databases">
        <title>Energy efficiency and biological interactions define the core microbiome of deep oligotrophic groundwater.</title>
        <authorList>
            <person name="Mehrshad M."/>
            <person name="Lopez-Fernandez M."/>
            <person name="Bell E."/>
            <person name="Bernier-Latmani R."/>
            <person name="Bertilsson S."/>
            <person name="Dopson M."/>
        </authorList>
    </citation>
    <scope>NUCLEOTIDE SEQUENCE</scope>
    <source>
        <strain evidence="3">Modern_marine.mb.64</strain>
    </source>
</reference>
<dbReference type="InterPro" id="IPR007730">
    <property type="entry name" value="SPOR-like_dom"/>
</dbReference>
<dbReference type="GO" id="GO:0042834">
    <property type="term" value="F:peptidoglycan binding"/>
    <property type="evidence" value="ECO:0007669"/>
    <property type="project" value="InterPro"/>
</dbReference>
<feature type="region of interest" description="Disordered" evidence="1">
    <location>
        <begin position="148"/>
        <end position="170"/>
    </location>
</feature>
<organism evidence="3 4">
    <name type="scientific">Eiseniibacteriota bacterium</name>
    <dbReference type="NCBI Taxonomy" id="2212470"/>
    <lineage>
        <taxon>Bacteria</taxon>
        <taxon>Candidatus Eiseniibacteriota</taxon>
    </lineage>
</organism>
<dbReference type="EMBL" id="JAHJDP010000012">
    <property type="protein sequence ID" value="MBU2689631.1"/>
    <property type="molecule type" value="Genomic_DNA"/>
</dbReference>
<proteinExistence type="predicted"/>
<dbReference type="InterPro" id="IPR036680">
    <property type="entry name" value="SPOR-like_sf"/>
</dbReference>
<accession>A0A948RS71</accession>
<dbReference type="Proteomes" id="UP000777784">
    <property type="component" value="Unassembled WGS sequence"/>
</dbReference>
<dbReference type="Gene3D" id="3.30.70.1070">
    <property type="entry name" value="Sporulation related repeat"/>
    <property type="match status" value="1"/>
</dbReference>
<sequence length="662" mass="70935">MVNREPYATSPAQLSEECGLPLLGQFEPESRFLERLGHLGEFALDPMRSAHIYHAILDTLGNPARPPVLWIASLPGSWEQAPCAVGIAETACSISEGAILAQVGDMHLPAPAGAVERLNEGVQSFVDNLMGRPMQFWRSDLAGVSRALPAPESDDPIPTMNLPEGDPEKGNRAVLVLSPVEEEGWNPPSHIVDAVLLVVSYRDHPLSHILWAKERIRSAGHRLVGLVAAGSSDGSKDLPSTPPARSRPAPPPPPPSPPPAGPESIPTPPPAPAKQIPKPPRRPLPPVPSGSESVVRVDWAARFSSGQSRGRKIVRRIARSWPWILVLGLIGGFAYTKFKPILSSPTGGEMGAAGDSSTLNGSTVSVDSVSAFRRDIAAAEEATPPAVLSPPLDGDEPETGAPSGSTMTPEVTPPAPSTPEASPERMEAVSESVKSAEDIPAEKIPVKEISAEEIPVEKIREEDRDWKAIDQKTLEDESWAAGEQRTRELETRIVIPPPIIAGDAVNSEAEGRPSEGEPAESLKADWVPEITEEDEGLPVDLPGWDDNRKQTPAPDTKNLSENQIPGLDPSLYPLTVQVAAFQSGDGALFEVDRLDALGYPADTLWVTLPEKGRYCRVVTGSFRNPEAALLLVKELQGHPDVGQAFIVTRGGRGNILWSLSHR</sequence>
<feature type="compositionally biased region" description="Basic and acidic residues" evidence="1">
    <location>
        <begin position="509"/>
        <end position="523"/>
    </location>
</feature>
<evidence type="ECO:0000313" key="3">
    <source>
        <dbReference type="EMBL" id="MBU2689631.1"/>
    </source>
</evidence>
<protein>
    <submittedName>
        <fullName evidence="3">SPOR domain-containing protein</fullName>
    </submittedName>
</protein>
<feature type="region of interest" description="Disordered" evidence="1">
    <location>
        <begin position="228"/>
        <end position="291"/>
    </location>
</feature>
<feature type="region of interest" description="Disordered" evidence="1">
    <location>
        <begin position="503"/>
        <end position="561"/>
    </location>
</feature>
<evidence type="ECO:0000259" key="2">
    <source>
        <dbReference type="PROSITE" id="PS51724"/>
    </source>
</evidence>
<name>A0A948RS71_UNCEI</name>
<feature type="compositionally biased region" description="Pro residues" evidence="1">
    <location>
        <begin position="248"/>
        <end position="272"/>
    </location>
</feature>